<dbReference type="EMBL" id="BJVR01000004">
    <property type="protein sequence ID" value="GEL49666.1"/>
    <property type="molecule type" value="Genomic_DNA"/>
</dbReference>
<name>A0A511FKB3_9PROT</name>
<gene>
    <name evidence="1" type="ORF">ATR01nite_07410</name>
</gene>
<sequence>MRGKRPGCFQESLLVFVQLGGDALKSAFMLPQRLLEFLNTPFLLHIFVA</sequence>
<reference evidence="1 2" key="1">
    <citation type="submission" date="2019-07" db="EMBL/GenBank/DDBJ databases">
        <title>Whole genome shotgun sequence of Acetobacter tropicalis NBRC 16470.</title>
        <authorList>
            <person name="Hosoyama A."/>
            <person name="Uohara A."/>
            <person name="Ohji S."/>
            <person name="Ichikawa N."/>
        </authorList>
    </citation>
    <scope>NUCLEOTIDE SEQUENCE [LARGE SCALE GENOMIC DNA]</scope>
    <source>
        <strain evidence="1 2">NBRC 16470</strain>
    </source>
</reference>
<comment type="caution">
    <text evidence="1">The sequence shown here is derived from an EMBL/GenBank/DDBJ whole genome shotgun (WGS) entry which is preliminary data.</text>
</comment>
<proteinExistence type="predicted"/>
<evidence type="ECO:0000313" key="2">
    <source>
        <dbReference type="Proteomes" id="UP000321800"/>
    </source>
</evidence>
<dbReference type="Proteomes" id="UP000321800">
    <property type="component" value="Unassembled WGS sequence"/>
</dbReference>
<dbReference type="AlphaFoldDB" id="A0A511FKB3"/>
<accession>A0A511FKB3</accession>
<protein>
    <submittedName>
        <fullName evidence="1">Uncharacterized protein</fullName>
    </submittedName>
</protein>
<evidence type="ECO:0000313" key="1">
    <source>
        <dbReference type="EMBL" id="GEL49666.1"/>
    </source>
</evidence>
<organism evidence="1 2">
    <name type="scientific">Acetobacter tropicalis</name>
    <dbReference type="NCBI Taxonomy" id="104102"/>
    <lineage>
        <taxon>Bacteria</taxon>
        <taxon>Pseudomonadati</taxon>
        <taxon>Pseudomonadota</taxon>
        <taxon>Alphaproteobacteria</taxon>
        <taxon>Acetobacterales</taxon>
        <taxon>Acetobacteraceae</taxon>
        <taxon>Acetobacter</taxon>
    </lineage>
</organism>